<proteinExistence type="predicted"/>
<feature type="region of interest" description="Disordered" evidence="1">
    <location>
        <begin position="49"/>
        <end position="133"/>
    </location>
</feature>
<feature type="compositionally biased region" description="Acidic residues" evidence="1">
    <location>
        <begin position="52"/>
        <end position="66"/>
    </location>
</feature>
<sequence>MGHRNLLNKMVVSSSMQSHRWDFVDVGFAQELNFWIHLGIILMRPQKPLKDDVDEEDAEKIEEEEEEAKKEEGNDVVVSNKEIKGSAENANKTKKRDLQVKEDSDPVLEENESTKPNGFRQNGSRRKSKPRRAAEAGLEFKCLRTILSTNSGQIGVLPNHAPIATAVDTGLLRIRLNDQWLTVALMGKLLSIGNKL</sequence>
<dbReference type="Pfam" id="PF02823">
    <property type="entry name" value="ATP-synt_DE_N"/>
    <property type="match status" value="1"/>
</dbReference>
<gene>
    <name evidence="3" type="ORF">CB5_LOCUS8574</name>
</gene>
<dbReference type="GO" id="GO:0015986">
    <property type="term" value="P:proton motive force-driven ATP synthesis"/>
    <property type="evidence" value="ECO:0007669"/>
    <property type="project" value="InterPro"/>
</dbReference>
<dbReference type="AlphaFoldDB" id="A0A6V7P3E9"/>
<evidence type="ECO:0000256" key="1">
    <source>
        <dbReference type="SAM" id="MobiDB-lite"/>
    </source>
</evidence>
<dbReference type="InterPro" id="IPR020546">
    <property type="entry name" value="ATP_synth_F1_dsu/esu_N"/>
</dbReference>
<reference evidence="3" key="1">
    <citation type="submission" date="2020-07" db="EMBL/GenBank/DDBJ databases">
        <authorList>
            <person name="Lin J."/>
        </authorList>
    </citation>
    <scope>NUCLEOTIDE SEQUENCE</scope>
</reference>
<organism evidence="3">
    <name type="scientific">Ananas comosus var. bracteatus</name>
    <name type="common">red pineapple</name>
    <dbReference type="NCBI Taxonomy" id="296719"/>
    <lineage>
        <taxon>Eukaryota</taxon>
        <taxon>Viridiplantae</taxon>
        <taxon>Streptophyta</taxon>
        <taxon>Embryophyta</taxon>
        <taxon>Tracheophyta</taxon>
        <taxon>Spermatophyta</taxon>
        <taxon>Magnoliopsida</taxon>
        <taxon>Liliopsida</taxon>
        <taxon>Poales</taxon>
        <taxon>Bromeliaceae</taxon>
        <taxon>Bromelioideae</taxon>
        <taxon>Ananas</taxon>
    </lineage>
</organism>
<dbReference type="EMBL" id="LR862144">
    <property type="protein sequence ID" value="CAD1825363.1"/>
    <property type="molecule type" value="Genomic_DNA"/>
</dbReference>
<accession>A0A6V7P3E9</accession>
<dbReference type="Gene3D" id="2.60.15.10">
    <property type="entry name" value="F0F1 ATP synthase delta/epsilon subunit, N-terminal"/>
    <property type="match status" value="1"/>
</dbReference>
<name>A0A6V7P3E9_ANACO</name>
<dbReference type="PANTHER" id="PTHR34055">
    <property type="entry name" value="OS09G0491596 PROTEIN"/>
    <property type="match status" value="1"/>
</dbReference>
<protein>
    <recommendedName>
        <fullName evidence="2">ATP synthase F1 complex delta/epsilon subunit N-terminal domain-containing protein</fullName>
    </recommendedName>
</protein>
<evidence type="ECO:0000313" key="3">
    <source>
        <dbReference type="EMBL" id="CAD1825363.1"/>
    </source>
</evidence>
<dbReference type="InterPro" id="IPR036771">
    <property type="entry name" value="ATPsynth_dsu/esu_N"/>
</dbReference>
<dbReference type="SUPFAM" id="SSF51344">
    <property type="entry name" value="Epsilon subunit of F1F0-ATP synthase N-terminal domain"/>
    <property type="match status" value="1"/>
</dbReference>
<evidence type="ECO:0000259" key="2">
    <source>
        <dbReference type="Pfam" id="PF02823"/>
    </source>
</evidence>
<dbReference type="PANTHER" id="PTHR34055:SF1">
    <property type="entry name" value="EXPRESSED PROTEIN"/>
    <property type="match status" value="1"/>
</dbReference>
<feature type="domain" description="ATP synthase F1 complex delta/epsilon subunit N-terminal" evidence="2">
    <location>
        <begin position="146"/>
        <end position="192"/>
    </location>
</feature>